<sequence length="463" mass="52412">MASSTYRYPVAVIIPVLSFLSIIISIPPFLLHWKNRNFPATLLIVWFLLTNVFNITNALLWPNDDTKSWWDGKGLCDFEVKIMIASYVGVPGAMLCIFRSLALVLDTDRATLVPSRSQRWRTHVTEILFCVAIPVLAMALQIVYQKNRYMLFAISGCINSFDESWVSLALSFAWPTIISFGAAYYCCVVIYRLHKYRSQFGDILSASSSKYNKSRFLRLFFLAATLLLGILPVFVWILYYNVTLSLPWHAYSWHKVHSSDWNTIYKIPTGGQAFFDRWIPIIASILIFVFFGFGRDATRLYRSCLMHLGVDRCLPSLSPNHARPAPVRNNSTASAAVSISSRARLLFHKRWTGGSRTYVDNSFSMATLGAGSVHTEKRSLATNVKSRSWLRGLFGRRLFSGTRNRNPSVLDLSAPTSTIRTNAWAEESQTRTVDNETDSIPSPGSEGFIRVKQVISQQSEMFV</sequence>
<feature type="transmembrane region" description="Helical" evidence="11">
    <location>
        <begin position="126"/>
        <end position="144"/>
    </location>
</feature>
<evidence type="ECO:0000313" key="12">
    <source>
        <dbReference type="EMBL" id="OJJ48261.1"/>
    </source>
</evidence>
<evidence type="ECO:0000256" key="1">
    <source>
        <dbReference type="ARBA" id="ARBA00004141"/>
    </source>
</evidence>
<name>A0A1L9SMD8_9EURO</name>
<feature type="transmembrane region" description="Helical" evidence="11">
    <location>
        <begin position="278"/>
        <end position="294"/>
    </location>
</feature>
<feature type="transmembrane region" description="Helical" evidence="11">
    <location>
        <begin position="82"/>
        <end position="105"/>
    </location>
</feature>
<keyword evidence="7 11" id="KW-0472">Membrane</keyword>
<dbReference type="EMBL" id="KV878339">
    <property type="protein sequence ID" value="OJJ48261.1"/>
    <property type="molecule type" value="Genomic_DNA"/>
</dbReference>
<feature type="transmembrane region" description="Helical" evidence="11">
    <location>
        <begin position="43"/>
        <end position="62"/>
    </location>
</feature>
<dbReference type="GO" id="GO:0000750">
    <property type="term" value="P:pheromone-dependent signal transduction involved in conjugation with cellular fusion"/>
    <property type="evidence" value="ECO:0007669"/>
    <property type="project" value="TreeGrafter"/>
</dbReference>
<dbReference type="GO" id="GO:0005886">
    <property type="term" value="C:plasma membrane"/>
    <property type="evidence" value="ECO:0007669"/>
    <property type="project" value="TreeGrafter"/>
</dbReference>
<dbReference type="PRINTS" id="PR00899">
    <property type="entry name" value="GPCRSTE3"/>
</dbReference>
<comment type="similarity">
    <text evidence="2">Belongs to the G-protein coupled receptor 4 family.</text>
</comment>
<dbReference type="Proteomes" id="UP000184188">
    <property type="component" value="Unassembled WGS sequence"/>
</dbReference>
<evidence type="ECO:0000256" key="2">
    <source>
        <dbReference type="ARBA" id="ARBA00011085"/>
    </source>
</evidence>
<dbReference type="PRINTS" id="PR00900">
    <property type="entry name" value="PHEROMONEAR"/>
</dbReference>
<evidence type="ECO:0000256" key="9">
    <source>
        <dbReference type="ARBA" id="ARBA00023224"/>
    </source>
</evidence>
<dbReference type="VEuPathDB" id="FungiDB:ASPZODRAFT_61636"/>
<keyword evidence="9" id="KW-0807">Transducer</keyword>
<dbReference type="STRING" id="1073090.A0A1L9SMD8"/>
<protein>
    <recommendedName>
        <fullName evidence="14">A-pheromone receptor PreA</fullName>
    </recommendedName>
</protein>
<keyword evidence="5 11" id="KW-1133">Transmembrane helix</keyword>
<dbReference type="OrthoDB" id="2874149at2759"/>
<keyword evidence="4 11" id="KW-0812">Transmembrane</keyword>
<evidence type="ECO:0000256" key="7">
    <source>
        <dbReference type="ARBA" id="ARBA00023136"/>
    </source>
</evidence>
<evidence type="ECO:0000256" key="3">
    <source>
        <dbReference type="ARBA" id="ARBA00022507"/>
    </source>
</evidence>
<dbReference type="PANTHER" id="PTHR28097">
    <property type="entry name" value="PHEROMONE A FACTOR RECEPTOR"/>
    <property type="match status" value="1"/>
</dbReference>
<accession>A0A1L9SMD8</accession>
<feature type="transmembrane region" description="Helical" evidence="11">
    <location>
        <begin position="164"/>
        <end position="191"/>
    </location>
</feature>
<evidence type="ECO:0000256" key="11">
    <source>
        <dbReference type="SAM" id="Phobius"/>
    </source>
</evidence>
<evidence type="ECO:0000256" key="6">
    <source>
        <dbReference type="ARBA" id="ARBA00023040"/>
    </source>
</evidence>
<evidence type="ECO:0000256" key="10">
    <source>
        <dbReference type="SAM" id="MobiDB-lite"/>
    </source>
</evidence>
<feature type="transmembrane region" description="Helical" evidence="11">
    <location>
        <begin position="6"/>
        <end position="31"/>
    </location>
</feature>
<reference evidence="13" key="1">
    <citation type="journal article" date="2017" name="Genome Biol.">
        <title>Comparative genomics reveals high biological diversity and specific adaptations in the industrially and medically important fungal genus Aspergillus.</title>
        <authorList>
            <person name="de Vries R.P."/>
            <person name="Riley R."/>
            <person name="Wiebenga A."/>
            <person name="Aguilar-Osorio G."/>
            <person name="Amillis S."/>
            <person name="Uchima C.A."/>
            <person name="Anderluh G."/>
            <person name="Asadollahi M."/>
            <person name="Askin M."/>
            <person name="Barry K."/>
            <person name="Battaglia E."/>
            <person name="Bayram O."/>
            <person name="Benocci T."/>
            <person name="Braus-Stromeyer S.A."/>
            <person name="Caldana C."/>
            <person name="Canovas D."/>
            <person name="Cerqueira G.C."/>
            <person name="Chen F."/>
            <person name="Chen W."/>
            <person name="Choi C."/>
            <person name="Clum A."/>
            <person name="Dos Santos R.A."/>
            <person name="Damasio A.R."/>
            <person name="Diallinas G."/>
            <person name="Emri T."/>
            <person name="Fekete E."/>
            <person name="Flipphi M."/>
            <person name="Freyberg S."/>
            <person name="Gallo A."/>
            <person name="Gournas C."/>
            <person name="Habgood R."/>
            <person name="Hainaut M."/>
            <person name="Harispe M.L."/>
            <person name="Henrissat B."/>
            <person name="Hilden K.S."/>
            <person name="Hope R."/>
            <person name="Hossain A."/>
            <person name="Karabika E."/>
            <person name="Karaffa L."/>
            <person name="Karanyi Z."/>
            <person name="Krasevec N."/>
            <person name="Kuo A."/>
            <person name="Kusch H."/>
            <person name="LaButti K."/>
            <person name="Lagendijk E.L."/>
            <person name="Lapidus A."/>
            <person name="Levasseur A."/>
            <person name="Lindquist E."/>
            <person name="Lipzen A."/>
            <person name="Logrieco A.F."/>
            <person name="MacCabe A."/>
            <person name="Maekelae M.R."/>
            <person name="Malavazi I."/>
            <person name="Melin P."/>
            <person name="Meyer V."/>
            <person name="Mielnichuk N."/>
            <person name="Miskei M."/>
            <person name="Molnar A.P."/>
            <person name="Mule G."/>
            <person name="Ngan C.Y."/>
            <person name="Orejas M."/>
            <person name="Orosz E."/>
            <person name="Ouedraogo J.P."/>
            <person name="Overkamp K.M."/>
            <person name="Park H.-S."/>
            <person name="Perrone G."/>
            <person name="Piumi F."/>
            <person name="Punt P.J."/>
            <person name="Ram A.F."/>
            <person name="Ramon A."/>
            <person name="Rauscher S."/>
            <person name="Record E."/>
            <person name="Riano-Pachon D.M."/>
            <person name="Robert V."/>
            <person name="Roehrig J."/>
            <person name="Ruller R."/>
            <person name="Salamov A."/>
            <person name="Salih N.S."/>
            <person name="Samson R.A."/>
            <person name="Sandor E."/>
            <person name="Sanguinetti M."/>
            <person name="Schuetze T."/>
            <person name="Sepcic K."/>
            <person name="Shelest E."/>
            <person name="Sherlock G."/>
            <person name="Sophianopoulou V."/>
            <person name="Squina F.M."/>
            <person name="Sun H."/>
            <person name="Susca A."/>
            <person name="Todd R.B."/>
            <person name="Tsang A."/>
            <person name="Unkles S.E."/>
            <person name="van de Wiele N."/>
            <person name="van Rossen-Uffink D."/>
            <person name="Oliveira J.V."/>
            <person name="Vesth T.C."/>
            <person name="Visser J."/>
            <person name="Yu J.-H."/>
            <person name="Zhou M."/>
            <person name="Andersen M.R."/>
            <person name="Archer D.B."/>
            <person name="Baker S.E."/>
            <person name="Benoit I."/>
            <person name="Brakhage A.A."/>
            <person name="Braus G.H."/>
            <person name="Fischer R."/>
            <person name="Frisvad J.C."/>
            <person name="Goldman G.H."/>
            <person name="Houbraken J."/>
            <person name="Oakley B."/>
            <person name="Pocsi I."/>
            <person name="Scazzocchio C."/>
            <person name="Seiboth B."/>
            <person name="vanKuyk P.A."/>
            <person name="Wortman J."/>
            <person name="Dyer P.S."/>
            <person name="Grigoriev I.V."/>
        </authorList>
    </citation>
    <scope>NUCLEOTIDE SEQUENCE [LARGE SCALE GENOMIC DNA]</scope>
    <source>
        <strain evidence="13">CBS 506.65</strain>
    </source>
</reference>
<organism evidence="12 13">
    <name type="scientific">Penicilliopsis zonata CBS 506.65</name>
    <dbReference type="NCBI Taxonomy" id="1073090"/>
    <lineage>
        <taxon>Eukaryota</taxon>
        <taxon>Fungi</taxon>
        <taxon>Dikarya</taxon>
        <taxon>Ascomycota</taxon>
        <taxon>Pezizomycotina</taxon>
        <taxon>Eurotiomycetes</taxon>
        <taxon>Eurotiomycetidae</taxon>
        <taxon>Eurotiales</taxon>
        <taxon>Aspergillaceae</taxon>
        <taxon>Penicilliopsis</taxon>
    </lineage>
</organism>
<keyword evidence="8" id="KW-0675">Receptor</keyword>
<comment type="subcellular location">
    <subcellularLocation>
        <location evidence="1">Membrane</location>
        <topology evidence="1">Multi-pass membrane protein</topology>
    </subcellularLocation>
</comment>
<feature type="transmembrane region" description="Helical" evidence="11">
    <location>
        <begin position="219"/>
        <end position="239"/>
    </location>
</feature>
<keyword evidence="6" id="KW-0297">G-protein coupled receptor</keyword>
<keyword evidence="3" id="KW-0589">Pheromone response</keyword>
<dbReference type="InterPro" id="IPR001546">
    <property type="entry name" value="GPCR_Pheromne_A_rcpt"/>
</dbReference>
<evidence type="ECO:0000256" key="5">
    <source>
        <dbReference type="ARBA" id="ARBA00022989"/>
    </source>
</evidence>
<evidence type="ECO:0000313" key="13">
    <source>
        <dbReference type="Proteomes" id="UP000184188"/>
    </source>
</evidence>
<dbReference type="RefSeq" id="XP_022582771.1">
    <property type="nucleotide sequence ID" value="XM_022729001.1"/>
</dbReference>
<gene>
    <name evidence="12" type="ORF">ASPZODRAFT_61636</name>
</gene>
<evidence type="ECO:0000256" key="4">
    <source>
        <dbReference type="ARBA" id="ARBA00022692"/>
    </source>
</evidence>
<evidence type="ECO:0008006" key="14">
    <source>
        <dbReference type="Google" id="ProtNLM"/>
    </source>
</evidence>
<dbReference type="CDD" id="cd14966">
    <property type="entry name" value="7tmD_STE3"/>
    <property type="match status" value="1"/>
</dbReference>
<dbReference type="GO" id="GO:0004933">
    <property type="term" value="F:mating-type a-factor pheromone receptor activity"/>
    <property type="evidence" value="ECO:0007669"/>
    <property type="project" value="InterPro"/>
</dbReference>
<dbReference type="GeneID" id="34615465"/>
<proteinExistence type="inferred from homology"/>
<dbReference type="AlphaFoldDB" id="A0A1L9SMD8"/>
<dbReference type="Pfam" id="PF02076">
    <property type="entry name" value="STE3"/>
    <property type="match status" value="1"/>
</dbReference>
<evidence type="ECO:0000256" key="8">
    <source>
        <dbReference type="ARBA" id="ARBA00023170"/>
    </source>
</evidence>
<dbReference type="PANTHER" id="PTHR28097:SF1">
    <property type="entry name" value="PHEROMONE A FACTOR RECEPTOR"/>
    <property type="match status" value="1"/>
</dbReference>
<keyword evidence="13" id="KW-1185">Reference proteome</keyword>
<dbReference type="InterPro" id="IPR001499">
    <property type="entry name" value="GPCR_STE3"/>
</dbReference>
<feature type="region of interest" description="Disordered" evidence="10">
    <location>
        <begin position="426"/>
        <end position="446"/>
    </location>
</feature>